<dbReference type="EMBL" id="FOLG01000006">
    <property type="protein sequence ID" value="SFC58757.1"/>
    <property type="molecule type" value="Genomic_DNA"/>
</dbReference>
<dbReference type="AlphaFoldDB" id="A0A1I1KD54"/>
<evidence type="ECO:0000313" key="3">
    <source>
        <dbReference type="Proteomes" id="UP000198728"/>
    </source>
</evidence>
<dbReference type="RefSeq" id="WP_093360967.1">
    <property type="nucleotide sequence ID" value="NZ_FOLG01000006.1"/>
</dbReference>
<accession>A0A1I1KD54</accession>
<dbReference type="OrthoDB" id="7280289at2"/>
<dbReference type="Pfam" id="PF13466">
    <property type="entry name" value="STAS_2"/>
    <property type="match status" value="1"/>
</dbReference>
<evidence type="ECO:0000259" key="1">
    <source>
        <dbReference type="PROSITE" id="PS50801"/>
    </source>
</evidence>
<sequence>MTARFSLPARLDLPAATPLAQDLLARRCDALTLAADDVTLLGTPGLQVLLAARRTWEADGQRLAVSSSSPAFEEQLVVFGLSASDLETQPLEP</sequence>
<dbReference type="InterPro" id="IPR002645">
    <property type="entry name" value="STAS_dom"/>
</dbReference>
<gene>
    <name evidence="2" type="ORF">SAMN04488094_106163</name>
</gene>
<proteinExistence type="predicted"/>
<dbReference type="STRING" id="441112.SAMN04488094_106163"/>
<dbReference type="SUPFAM" id="SSF52091">
    <property type="entry name" value="SpoIIaa-like"/>
    <property type="match status" value="1"/>
</dbReference>
<reference evidence="2 3" key="1">
    <citation type="submission" date="2016-10" db="EMBL/GenBank/DDBJ databases">
        <authorList>
            <person name="de Groot N.N."/>
        </authorList>
    </citation>
    <scope>NUCLEOTIDE SEQUENCE [LARGE SCALE GENOMIC DNA]</scope>
    <source>
        <strain evidence="2 3">DSM 19548</strain>
    </source>
</reference>
<dbReference type="InterPro" id="IPR058548">
    <property type="entry name" value="MlaB-like_STAS"/>
</dbReference>
<protein>
    <submittedName>
        <fullName evidence="2">Chemotaxis protein CheX</fullName>
    </submittedName>
</protein>
<dbReference type="PROSITE" id="PS50801">
    <property type="entry name" value="STAS"/>
    <property type="match status" value="1"/>
</dbReference>
<organism evidence="2 3">
    <name type="scientific">Tropicimonas isoalkanivorans</name>
    <dbReference type="NCBI Taxonomy" id="441112"/>
    <lineage>
        <taxon>Bacteria</taxon>
        <taxon>Pseudomonadati</taxon>
        <taxon>Pseudomonadota</taxon>
        <taxon>Alphaproteobacteria</taxon>
        <taxon>Rhodobacterales</taxon>
        <taxon>Roseobacteraceae</taxon>
        <taxon>Tropicimonas</taxon>
    </lineage>
</organism>
<dbReference type="Gene3D" id="3.30.750.24">
    <property type="entry name" value="STAS domain"/>
    <property type="match status" value="1"/>
</dbReference>
<dbReference type="InterPro" id="IPR036513">
    <property type="entry name" value="STAS_dom_sf"/>
</dbReference>
<dbReference type="Proteomes" id="UP000198728">
    <property type="component" value="Unassembled WGS sequence"/>
</dbReference>
<name>A0A1I1KD54_9RHOB</name>
<evidence type="ECO:0000313" key="2">
    <source>
        <dbReference type="EMBL" id="SFC58757.1"/>
    </source>
</evidence>
<feature type="domain" description="STAS" evidence="1">
    <location>
        <begin position="1"/>
        <end position="93"/>
    </location>
</feature>
<keyword evidence="3" id="KW-1185">Reference proteome</keyword>